<dbReference type="SMART" id="SM00398">
    <property type="entry name" value="HMG"/>
    <property type="match status" value="1"/>
</dbReference>
<feature type="region of interest" description="Disordered" evidence="2">
    <location>
        <begin position="258"/>
        <end position="277"/>
    </location>
</feature>
<gene>
    <name evidence="4" type="ORF">HAKA00212_LOCUS17370</name>
</gene>
<dbReference type="GO" id="GO:0003677">
    <property type="term" value="F:DNA binding"/>
    <property type="evidence" value="ECO:0007669"/>
    <property type="project" value="UniProtKB-UniRule"/>
</dbReference>
<dbReference type="PROSITE" id="PS50118">
    <property type="entry name" value="HMG_BOX_2"/>
    <property type="match status" value="1"/>
</dbReference>
<feature type="DNA-binding region" description="HMG box" evidence="1">
    <location>
        <begin position="202"/>
        <end position="255"/>
    </location>
</feature>
<keyword evidence="1" id="KW-0238">DNA-binding</keyword>
<dbReference type="InterPro" id="IPR036910">
    <property type="entry name" value="HMG_box_dom_sf"/>
</dbReference>
<evidence type="ECO:0000259" key="3">
    <source>
        <dbReference type="PROSITE" id="PS50118"/>
    </source>
</evidence>
<evidence type="ECO:0000313" key="4">
    <source>
        <dbReference type="EMBL" id="CAE0638586.1"/>
    </source>
</evidence>
<dbReference type="InterPro" id="IPR044198">
    <property type="entry name" value="DEK"/>
</dbReference>
<dbReference type="GO" id="GO:0042393">
    <property type="term" value="F:histone binding"/>
    <property type="evidence" value="ECO:0007669"/>
    <property type="project" value="TreeGrafter"/>
</dbReference>
<feature type="region of interest" description="Disordered" evidence="2">
    <location>
        <begin position="141"/>
        <end position="208"/>
    </location>
</feature>
<dbReference type="InterPro" id="IPR009071">
    <property type="entry name" value="HMG_box_dom"/>
</dbReference>
<reference evidence="4" key="1">
    <citation type="submission" date="2021-01" db="EMBL/GenBank/DDBJ databases">
        <authorList>
            <person name="Corre E."/>
            <person name="Pelletier E."/>
            <person name="Niang G."/>
            <person name="Scheremetjew M."/>
            <person name="Finn R."/>
            <person name="Kale V."/>
            <person name="Holt S."/>
            <person name="Cochrane G."/>
            <person name="Meng A."/>
            <person name="Brown T."/>
            <person name="Cohen L."/>
        </authorList>
    </citation>
    <scope>NUCLEOTIDE SEQUENCE</scope>
    <source>
        <strain evidence="4">CCMP3107</strain>
    </source>
</reference>
<dbReference type="InterPro" id="IPR036361">
    <property type="entry name" value="SAP_dom_sf"/>
</dbReference>
<evidence type="ECO:0000256" key="1">
    <source>
        <dbReference type="PROSITE-ProRule" id="PRU00267"/>
    </source>
</evidence>
<dbReference type="SUPFAM" id="SSF47095">
    <property type="entry name" value="HMG-box"/>
    <property type="match status" value="1"/>
</dbReference>
<dbReference type="SUPFAM" id="SSF68906">
    <property type="entry name" value="SAP domain"/>
    <property type="match status" value="1"/>
</dbReference>
<keyword evidence="1" id="KW-0539">Nucleus</keyword>
<dbReference type="PANTHER" id="PTHR13468">
    <property type="entry name" value="DEK PROTEIN"/>
    <property type="match status" value="1"/>
</dbReference>
<accession>A0A6V1T0V1</accession>
<dbReference type="GO" id="GO:0005634">
    <property type="term" value="C:nucleus"/>
    <property type="evidence" value="ECO:0007669"/>
    <property type="project" value="UniProtKB-UniRule"/>
</dbReference>
<organism evidence="4">
    <name type="scientific">Heterosigma akashiwo</name>
    <name type="common">Chromophytic alga</name>
    <name type="synonym">Heterosigma carterae</name>
    <dbReference type="NCBI Taxonomy" id="2829"/>
    <lineage>
        <taxon>Eukaryota</taxon>
        <taxon>Sar</taxon>
        <taxon>Stramenopiles</taxon>
        <taxon>Ochrophyta</taxon>
        <taxon>Raphidophyceae</taxon>
        <taxon>Chattonellales</taxon>
        <taxon>Chattonellaceae</taxon>
        <taxon>Heterosigma</taxon>
    </lineage>
</organism>
<dbReference type="PANTHER" id="PTHR13468:SF1">
    <property type="entry name" value="PROTEIN DEK"/>
    <property type="match status" value="1"/>
</dbReference>
<dbReference type="Gene3D" id="1.10.30.10">
    <property type="entry name" value="High mobility group box domain"/>
    <property type="match status" value="1"/>
</dbReference>
<dbReference type="PRINTS" id="PR00886">
    <property type="entry name" value="HIGHMOBLTY12"/>
</dbReference>
<name>A0A6V1T0V1_HETAK</name>
<sequence length="277" mass="30887">MAEPTRRSGRERKVIDRMEFDEETITKTRKPIEQKGSGTALGEIESIKKKLSTVSSDEEVLILTHRLMYGSAGKGTTRKKTLRDFNGFAAEDVEGKKEKLNDRKWTIDLLRELCDILCLTKSGKKSELVDAVVDFLASPSADSVAKTTPKTPKAKPAKKEKTPKATMTKTPKAKASKKRAKEDADDGKKKKKKKQKSDKPKVPKPLSAFMYFSQLTRPSVKEEFPDLAITEVAKKIGELWATKTDDEKAALKQEAIDEFNKKYPNGPPGAEAKEEEA</sequence>
<dbReference type="EMBL" id="HBIU01037892">
    <property type="protein sequence ID" value="CAE0638586.1"/>
    <property type="molecule type" value="Transcribed_RNA"/>
</dbReference>
<proteinExistence type="predicted"/>
<dbReference type="Pfam" id="PF00505">
    <property type="entry name" value="HMG_box"/>
    <property type="match status" value="1"/>
</dbReference>
<protein>
    <recommendedName>
        <fullName evidence="3">HMG box domain-containing protein</fullName>
    </recommendedName>
</protein>
<evidence type="ECO:0000256" key="2">
    <source>
        <dbReference type="SAM" id="MobiDB-lite"/>
    </source>
</evidence>
<dbReference type="GO" id="GO:2000779">
    <property type="term" value="P:regulation of double-strand break repair"/>
    <property type="evidence" value="ECO:0007669"/>
    <property type="project" value="TreeGrafter"/>
</dbReference>
<dbReference type="GO" id="GO:0006325">
    <property type="term" value="P:chromatin organization"/>
    <property type="evidence" value="ECO:0007669"/>
    <property type="project" value="InterPro"/>
</dbReference>
<dbReference type="AlphaFoldDB" id="A0A6V1T0V1"/>
<feature type="domain" description="HMG box" evidence="3">
    <location>
        <begin position="202"/>
        <end position="255"/>
    </location>
</feature>